<evidence type="ECO:0000256" key="1">
    <source>
        <dbReference type="ARBA" id="ARBA00022884"/>
    </source>
</evidence>
<dbReference type="OrthoDB" id="1938625at2759"/>
<evidence type="ECO:0000259" key="2">
    <source>
        <dbReference type="SMART" id="SM00322"/>
    </source>
</evidence>
<organism evidence="3 4">
    <name type="scientific">Actinidia rufa</name>
    <dbReference type="NCBI Taxonomy" id="165716"/>
    <lineage>
        <taxon>Eukaryota</taxon>
        <taxon>Viridiplantae</taxon>
        <taxon>Streptophyta</taxon>
        <taxon>Embryophyta</taxon>
        <taxon>Tracheophyta</taxon>
        <taxon>Spermatophyta</taxon>
        <taxon>Magnoliopsida</taxon>
        <taxon>eudicotyledons</taxon>
        <taxon>Gunneridae</taxon>
        <taxon>Pentapetalae</taxon>
        <taxon>asterids</taxon>
        <taxon>Ericales</taxon>
        <taxon>Actinidiaceae</taxon>
        <taxon>Actinidia</taxon>
    </lineage>
</organism>
<reference evidence="4" key="1">
    <citation type="submission" date="2019-07" db="EMBL/GenBank/DDBJ databases">
        <title>De Novo Assembly of kiwifruit Actinidia rufa.</title>
        <authorList>
            <person name="Sugita-Konishi S."/>
            <person name="Sato K."/>
            <person name="Mori E."/>
            <person name="Abe Y."/>
            <person name="Kisaki G."/>
            <person name="Hamano K."/>
            <person name="Suezawa K."/>
            <person name="Otani M."/>
            <person name="Fukuda T."/>
            <person name="Manabe T."/>
            <person name="Gomi K."/>
            <person name="Tabuchi M."/>
            <person name="Akimitsu K."/>
            <person name="Kataoka I."/>
        </authorList>
    </citation>
    <scope>NUCLEOTIDE SEQUENCE [LARGE SCALE GENOMIC DNA]</scope>
    <source>
        <strain evidence="4">cv. Fuchu</strain>
    </source>
</reference>
<dbReference type="InterPro" id="IPR055256">
    <property type="entry name" value="KH_1_KHDC4/BBP-like"/>
</dbReference>
<dbReference type="GO" id="GO:0048024">
    <property type="term" value="P:regulation of mRNA splicing, via spliceosome"/>
    <property type="evidence" value="ECO:0007669"/>
    <property type="project" value="TreeGrafter"/>
</dbReference>
<dbReference type="InterPro" id="IPR004087">
    <property type="entry name" value="KH_dom"/>
</dbReference>
<protein>
    <submittedName>
        <fullName evidence="3">RNA-binding KH domain-containing protein</fullName>
    </submittedName>
</protein>
<dbReference type="GO" id="GO:0003729">
    <property type="term" value="F:mRNA binding"/>
    <property type="evidence" value="ECO:0007669"/>
    <property type="project" value="TreeGrafter"/>
</dbReference>
<dbReference type="AlphaFoldDB" id="A0A7J0DBI4"/>
<evidence type="ECO:0000313" key="4">
    <source>
        <dbReference type="Proteomes" id="UP000585474"/>
    </source>
</evidence>
<dbReference type="PANTHER" id="PTHR11208:SF104">
    <property type="entry name" value="OS02G0722700 PROTEIN"/>
    <property type="match status" value="1"/>
</dbReference>
<evidence type="ECO:0000313" key="3">
    <source>
        <dbReference type="EMBL" id="GFS31692.1"/>
    </source>
</evidence>
<gene>
    <name evidence="3" type="ORF">Acr_00g0018640</name>
</gene>
<dbReference type="SMART" id="SM00322">
    <property type="entry name" value="KH"/>
    <property type="match status" value="1"/>
</dbReference>
<keyword evidence="4" id="KW-1185">Reference proteome</keyword>
<keyword evidence="1" id="KW-0694">RNA-binding</keyword>
<dbReference type="InterPro" id="IPR036612">
    <property type="entry name" value="KH_dom_type_1_sf"/>
</dbReference>
<name>A0A7J0DBI4_9ERIC</name>
<dbReference type="Gene3D" id="3.30.1370.10">
    <property type="entry name" value="K Homology domain, type 1"/>
    <property type="match status" value="1"/>
</dbReference>
<sequence>MSGIVQPASAQNWLGSQGSSSGLTVKRTMRVDIPVDQYPNFNFVGCLLGPSGNSLRRVEASTECRVLIRGRGSIKDPAKEEMMRGKLGYEHLNEPLHILVETELPVEIVDARLMLAREILEDLLKPVDESHDFYKNISYESLQCSTVHFAMKAHKCPVPSPPSTTASGLPRVGVESARGGVLQPSGFRVSGLVNRVCGSVLESVREDHLSSRRSLRLSESSNLGQSECFPATRGVIDRVTLSEVFVSEVGRDKSESIVEMKRDNQLPVSKKTKPSGVTWSDVDLETMEYRFLRIRGEVMDGRFEKGEVRVEYENTDHDYRRVLEVMEAESPNLREIIEVQRGKRLVKQDEVRVEVVGALDGESKGIAHEEHHFQPSSGKFRGGTSRWGVLLRMEVDLVEVGAMLGAEGFSSGTRPWHIANQPFILRKCQRMLKVRKDDIKSIPVWMRVFCEGEECEVLVEYQMLPPSCSHCKTFEHEVVGEVGYVIGEEELGSTSVKGRDRVEGCGIKSKDGQPVGSAPSMGVVNMGLELGIVKCVVPEEVKDAEGVVSKFKTLKSELKKFNKDRFSDISARVAEAREFLKNVQKLLDSKPTYAPLQKLNTEVSGLTLAIAKILADRIKVVLPSIIDPVQSVFVNGRRIAVNIFLTQGDPLSPYLFVIVMEVLVGYLRAKCRSTEFTFYWRCKKNRFANLCFVDDLMIFCHGDNKSFYWASVFILPKKVVKEVTSILRKFLLSGTELKSSGAKVAWDDICLPKAEGGLGIKNIGLFLGVEEYAALEIQLIMDLNDNTPSNVLPNGRDQDKAVWTLSGSGPSLLTQHGTFGGQKGPLLSEETLCGSLGMSPRVSIIAWLSVRERLNTKDRLIRAGLNVDYRCILGSSDVIFNGRVDHGRSGLKGIGIFQHSKCSSNMVEELVVNSPPCWLCEVEFSWEGKHFGVIRNFLWRGQCYVSKKAFIAWDDICLPKMEGGLGFKNLEAWNLALISKNLWNIQAEKDSLWIRWVHQNYLQNSFIWDYNGCDQDLKLMKHVLVIRDKILAEERSIQAARNRMDQWVVMENSILKKLMNTSDHGGQTSPCQSWYYIIVAIWVTFGKPEMLAAVWLVSALEPLFRLWL</sequence>
<proteinExistence type="predicted"/>
<dbReference type="Proteomes" id="UP000585474">
    <property type="component" value="Unassembled WGS sequence"/>
</dbReference>
<dbReference type="PANTHER" id="PTHR11208">
    <property type="entry name" value="RNA-BINDING PROTEIN RELATED"/>
    <property type="match status" value="1"/>
</dbReference>
<comment type="caution">
    <text evidence="3">The sequence shown here is derived from an EMBL/GenBank/DDBJ whole genome shotgun (WGS) entry which is preliminary data.</text>
</comment>
<dbReference type="GO" id="GO:0005634">
    <property type="term" value="C:nucleus"/>
    <property type="evidence" value="ECO:0007669"/>
    <property type="project" value="TreeGrafter"/>
</dbReference>
<dbReference type="SUPFAM" id="SSF54791">
    <property type="entry name" value="Eukaryotic type KH-domain (KH-domain type I)"/>
    <property type="match status" value="1"/>
</dbReference>
<accession>A0A7J0DBI4</accession>
<feature type="domain" description="K Homology" evidence="2">
    <location>
        <begin position="25"/>
        <end position="118"/>
    </location>
</feature>
<dbReference type="Pfam" id="PF22675">
    <property type="entry name" value="KH-I_KHDC4-BBP"/>
    <property type="match status" value="1"/>
</dbReference>
<dbReference type="InterPro" id="IPR045071">
    <property type="entry name" value="BBP-like"/>
</dbReference>
<dbReference type="EMBL" id="BJWL01000150">
    <property type="protein sequence ID" value="GFS31692.1"/>
    <property type="molecule type" value="Genomic_DNA"/>
</dbReference>